<evidence type="ECO:0000313" key="2">
    <source>
        <dbReference type="EMBL" id="OTN75284.1"/>
    </source>
</evidence>
<evidence type="ECO:0000256" key="1">
    <source>
        <dbReference type="SAM" id="MobiDB-lite"/>
    </source>
</evidence>
<dbReference type="STRING" id="1834191.A5886_000354"/>
<feature type="region of interest" description="Disordered" evidence="1">
    <location>
        <begin position="82"/>
        <end position="113"/>
    </location>
</feature>
<dbReference type="Proteomes" id="UP000195043">
    <property type="component" value="Unassembled WGS sequence"/>
</dbReference>
<dbReference type="AlphaFoldDB" id="A0A242A2N0"/>
<dbReference type="EMBL" id="NGKU01000001">
    <property type="protein sequence ID" value="OTN75284.1"/>
    <property type="molecule type" value="Genomic_DNA"/>
</dbReference>
<keyword evidence="3" id="KW-1185">Reference proteome</keyword>
<gene>
    <name evidence="2" type="ORF">A5886_000354</name>
</gene>
<comment type="caution">
    <text evidence="2">The sequence shown here is derived from an EMBL/GenBank/DDBJ whole genome shotgun (WGS) entry which is preliminary data.</text>
</comment>
<reference evidence="2 3" key="1">
    <citation type="submission" date="2017-05" db="EMBL/GenBank/DDBJ databases">
        <title>The Genome Sequence of Enterococcus sp. 8G7_MSG3316.</title>
        <authorList>
            <consortium name="The Broad Institute Genomics Platform"/>
            <consortium name="The Broad Institute Genomic Center for Infectious Diseases"/>
            <person name="Earl A."/>
            <person name="Manson A."/>
            <person name="Schwartman J."/>
            <person name="Gilmore M."/>
            <person name="Abouelleil A."/>
            <person name="Cao P."/>
            <person name="Chapman S."/>
            <person name="Cusick C."/>
            <person name="Shea T."/>
            <person name="Young S."/>
            <person name="Neafsey D."/>
            <person name="Nusbaum C."/>
            <person name="Birren B."/>
        </authorList>
    </citation>
    <scope>NUCLEOTIDE SEQUENCE [LARGE SCALE GENOMIC DNA]</scope>
    <source>
        <strain evidence="2 3">8G7_MSG3316</strain>
    </source>
</reference>
<feature type="compositionally biased region" description="Basic and acidic residues" evidence="1">
    <location>
        <begin position="95"/>
        <end position="113"/>
    </location>
</feature>
<name>A0A242A2N0_9ENTE</name>
<accession>A0A242A2N0</accession>
<sequence length="113" mass="13457">MHPIYQMQRLLYFQLIDEIKQQTGEMICTTDELKRFKRTQPERYKAINEKVQATHTNQTINKKFEELDEQLLRQIRGAGLDSRPTVSMATQHLDPIIERTNKHEDKTKKDTRS</sequence>
<dbReference type="RefSeq" id="WP_086273352.1">
    <property type="nucleotide sequence ID" value="NZ_NGKU01000001.1"/>
</dbReference>
<proteinExistence type="predicted"/>
<organism evidence="2 3">
    <name type="scientific">Candidatus Enterococcus testudinis</name>
    <dbReference type="NCBI Taxonomy" id="1834191"/>
    <lineage>
        <taxon>Bacteria</taxon>
        <taxon>Bacillati</taxon>
        <taxon>Bacillota</taxon>
        <taxon>Bacilli</taxon>
        <taxon>Lactobacillales</taxon>
        <taxon>Enterococcaceae</taxon>
        <taxon>Enterococcus</taxon>
    </lineage>
</organism>
<evidence type="ECO:0000313" key="3">
    <source>
        <dbReference type="Proteomes" id="UP000195043"/>
    </source>
</evidence>
<protein>
    <submittedName>
        <fullName evidence="2">Uncharacterized protein</fullName>
    </submittedName>
</protein>